<comment type="caution">
    <text evidence="7">The sequence shown here is derived from an EMBL/GenBank/DDBJ whole genome shotgun (WGS) entry which is preliminary data.</text>
</comment>
<proteinExistence type="inferred from homology"/>
<evidence type="ECO:0000256" key="1">
    <source>
        <dbReference type="ARBA" id="ARBA00022636"/>
    </source>
</evidence>
<dbReference type="GO" id="GO:0071945">
    <property type="term" value="P:regulation of bacterial-type flagellum-dependent cell motility by regulation of motor speed"/>
    <property type="evidence" value="ECO:0007669"/>
    <property type="project" value="UniProtKB-UniRule"/>
</dbReference>
<keyword evidence="7" id="KW-0966">Cell projection</keyword>
<feature type="domain" description="Type III secretion system flagellar brake protein YcgR PilZN" evidence="6">
    <location>
        <begin position="22"/>
        <end position="127"/>
    </location>
</feature>
<sequence>MQSYAHSQTADAVDVTPELSRFQVHSKAEVIFILQSIMHKNEIVTAYFNHGSVFILTSILQIDKVQNTVILDYGVNEELNRKLMDSMKIIFVTTHDKVKVQFSANQVSKVTYQDRNAFSIKLPDTLLKLQRREYYRLITPIINPVRCIVLESDGHRIDTSIVDISLGGVGLSNWPAELSPEIGAVYLGCKIALPEIGAVTCTIEVMSVLDITLRSGAKSKRYGCQFIDMPASMQALIQRYIIKQERELRAKLGES</sequence>
<reference evidence="7 8" key="1">
    <citation type="submission" date="2019-03" db="EMBL/GenBank/DDBJ databases">
        <title>Genomic Encyclopedia of Type Strains, Phase IV (KMG-IV): sequencing the most valuable type-strain genomes for metagenomic binning, comparative biology and taxonomic classification.</title>
        <authorList>
            <person name="Goeker M."/>
        </authorList>
    </citation>
    <scope>NUCLEOTIDE SEQUENCE [LARGE SCALE GENOMIC DNA]</scope>
    <source>
        <strain evidence="7 8">DSM 100309</strain>
    </source>
</reference>
<dbReference type="AlphaFoldDB" id="A0A4R3XXM7"/>
<dbReference type="InterPro" id="IPR012349">
    <property type="entry name" value="Split_barrel_FMN-bd"/>
</dbReference>
<dbReference type="InterPro" id="IPR023787">
    <property type="entry name" value="T3SS_YcgR"/>
</dbReference>
<dbReference type="InterPro" id="IPR009875">
    <property type="entry name" value="PilZ_domain"/>
</dbReference>
<dbReference type="Proteomes" id="UP000295367">
    <property type="component" value="Unassembled WGS sequence"/>
</dbReference>
<organism evidence="7 8">
    <name type="scientific">Sulfurirhabdus autotrophica</name>
    <dbReference type="NCBI Taxonomy" id="1706046"/>
    <lineage>
        <taxon>Bacteria</taxon>
        <taxon>Pseudomonadati</taxon>
        <taxon>Pseudomonadota</taxon>
        <taxon>Betaproteobacteria</taxon>
        <taxon>Nitrosomonadales</taxon>
        <taxon>Sulfuricellaceae</taxon>
        <taxon>Sulfurirhabdus</taxon>
    </lineage>
</organism>
<comment type="subcellular location">
    <subcellularLocation>
        <location evidence="4">Bacterial flagellum basal body</location>
    </subcellularLocation>
</comment>
<dbReference type="Gene3D" id="2.30.110.10">
    <property type="entry name" value="Electron Transport, Fmn-binding Protein, Chain A"/>
    <property type="match status" value="1"/>
</dbReference>
<dbReference type="Pfam" id="PF07238">
    <property type="entry name" value="PilZ"/>
    <property type="match status" value="1"/>
</dbReference>
<dbReference type="Pfam" id="PF07317">
    <property type="entry name" value="PilZN"/>
    <property type="match status" value="1"/>
</dbReference>
<evidence type="ECO:0000313" key="8">
    <source>
        <dbReference type="Proteomes" id="UP000295367"/>
    </source>
</evidence>
<comment type="subunit">
    <text evidence="4">Monomer. Interacts with the flagellar basal bodies.</text>
</comment>
<evidence type="ECO:0000259" key="5">
    <source>
        <dbReference type="Pfam" id="PF07238"/>
    </source>
</evidence>
<evidence type="ECO:0000259" key="6">
    <source>
        <dbReference type="Pfam" id="PF07317"/>
    </source>
</evidence>
<keyword evidence="1 4" id="KW-0973">c-di-GMP</keyword>
<keyword evidence="8" id="KW-1185">Reference proteome</keyword>
<evidence type="ECO:0000256" key="2">
    <source>
        <dbReference type="ARBA" id="ARBA00022741"/>
    </source>
</evidence>
<dbReference type="RefSeq" id="WP_124944786.1">
    <property type="nucleotide sequence ID" value="NZ_BHVT01000002.1"/>
</dbReference>
<gene>
    <name evidence="4" type="primary">ycgR</name>
    <name evidence="7" type="ORF">EDC63_12117</name>
</gene>
<comment type="function">
    <text evidence="4">Acts as a flagellar brake, regulating swimming and swarming in a bis-(3'-5') cyclic diguanylic acid (c-di-GMP)-dependent manner. Binds 1 c-di-GMP dimer per subunit. Increasing levels of c-di-GMP lead to decreased motility.</text>
</comment>
<dbReference type="GO" id="GO:0071973">
    <property type="term" value="P:bacterial-type flagellum-dependent cell motility"/>
    <property type="evidence" value="ECO:0007669"/>
    <property type="project" value="UniProtKB-UniRule"/>
</dbReference>
<evidence type="ECO:0000256" key="4">
    <source>
        <dbReference type="HAMAP-Rule" id="MF_01457"/>
    </source>
</evidence>
<name>A0A4R3XXM7_9PROT</name>
<keyword evidence="7" id="KW-0969">Cilium</keyword>
<dbReference type="InterPro" id="IPR009926">
    <property type="entry name" value="T3SS_YcgR_PilZN"/>
</dbReference>
<keyword evidence="7" id="KW-0282">Flagellum</keyword>
<dbReference type="GO" id="GO:0009425">
    <property type="term" value="C:bacterial-type flagellum basal body"/>
    <property type="evidence" value="ECO:0007669"/>
    <property type="project" value="UniProtKB-SubCell"/>
</dbReference>
<dbReference type="GO" id="GO:0035438">
    <property type="term" value="F:cyclic-di-GMP binding"/>
    <property type="evidence" value="ECO:0007669"/>
    <property type="project" value="UniProtKB-UniRule"/>
</dbReference>
<feature type="domain" description="PilZ" evidence="5">
    <location>
        <begin position="130"/>
        <end position="242"/>
    </location>
</feature>
<comment type="similarity">
    <text evidence="4">Belongs to the YcgR family.</text>
</comment>
<dbReference type="Gene3D" id="2.40.10.220">
    <property type="entry name" value="predicted glycosyltransferase like domains"/>
    <property type="match status" value="1"/>
</dbReference>
<accession>A0A4R3XXM7</accession>
<dbReference type="HAMAP" id="MF_01457">
    <property type="entry name" value="YcgR"/>
    <property type="match status" value="1"/>
</dbReference>
<keyword evidence="3 4" id="KW-0975">Bacterial flagellum</keyword>
<evidence type="ECO:0000256" key="3">
    <source>
        <dbReference type="ARBA" id="ARBA00023143"/>
    </source>
</evidence>
<evidence type="ECO:0000313" key="7">
    <source>
        <dbReference type="EMBL" id="TCV82383.1"/>
    </source>
</evidence>
<keyword evidence="2 4" id="KW-0547">Nucleotide-binding</keyword>
<dbReference type="OrthoDB" id="5572581at2"/>
<dbReference type="EMBL" id="SMCO01000021">
    <property type="protein sequence ID" value="TCV82383.1"/>
    <property type="molecule type" value="Genomic_DNA"/>
</dbReference>
<protein>
    <recommendedName>
        <fullName evidence="4">Flagellar brake protein YcgR</fullName>
    </recommendedName>
    <alternativeName>
        <fullName evidence="4">Cyclic di-GMP binding protein YcgR</fullName>
    </alternativeName>
</protein>